<name>A0AAN7M4C2_TRANT</name>
<feature type="region of interest" description="Disordered" evidence="1">
    <location>
        <begin position="1"/>
        <end position="51"/>
    </location>
</feature>
<comment type="caution">
    <text evidence="2">The sequence shown here is derived from an EMBL/GenBank/DDBJ whole genome shotgun (WGS) entry which is preliminary data.</text>
</comment>
<proteinExistence type="predicted"/>
<evidence type="ECO:0000313" key="3">
    <source>
        <dbReference type="Proteomes" id="UP001346149"/>
    </source>
</evidence>
<dbReference type="PANTHER" id="PTHR33922">
    <property type="entry name" value="OS01G0888066 PROTEIN-RELATED"/>
    <property type="match status" value="1"/>
</dbReference>
<dbReference type="AlphaFoldDB" id="A0AAN7M4C2"/>
<protein>
    <submittedName>
        <fullName evidence="2">Uncharacterized protein</fullName>
    </submittedName>
</protein>
<dbReference type="PANTHER" id="PTHR33922:SF2">
    <property type="entry name" value="OS07G0589600 PROTEIN"/>
    <property type="match status" value="1"/>
</dbReference>
<dbReference type="Proteomes" id="UP001346149">
    <property type="component" value="Unassembled WGS sequence"/>
</dbReference>
<dbReference type="EMBL" id="JAXQNO010000005">
    <property type="protein sequence ID" value="KAK4798489.1"/>
    <property type="molecule type" value="Genomic_DNA"/>
</dbReference>
<keyword evidence="3" id="KW-1185">Reference proteome</keyword>
<evidence type="ECO:0000256" key="1">
    <source>
        <dbReference type="SAM" id="MobiDB-lite"/>
    </source>
</evidence>
<accession>A0AAN7M4C2</accession>
<feature type="region of interest" description="Disordered" evidence="1">
    <location>
        <begin position="119"/>
        <end position="165"/>
    </location>
</feature>
<feature type="compositionally biased region" description="Low complexity" evidence="1">
    <location>
        <begin position="119"/>
        <end position="140"/>
    </location>
</feature>
<organism evidence="2 3">
    <name type="scientific">Trapa natans</name>
    <name type="common">Water chestnut</name>
    <dbReference type="NCBI Taxonomy" id="22666"/>
    <lineage>
        <taxon>Eukaryota</taxon>
        <taxon>Viridiplantae</taxon>
        <taxon>Streptophyta</taxon>
        <taxon>Embryophyta</taxon>
        <taxon>Tracheophyta</taxon>
        <taxon>Spermatophyta</taxon>
        <taxon>Magnoliopsida</taxon>
        <taxon>eudicotyledons</taxon>
        <taxon>Gunneridae</taxon>
        <taxon>Pentapetalae</taxon>
        <taxon>rosids</taxon>
        <taxon>malvids</taxon>
        <taxon>Myrtales</taxon>
        <taxon>Lythraceae</taxon>
        <taxon>Trapa</taxon>
    </lineage>
</organism>
<sequence>MAEYYWSERRIEEDDEDEALSLSDLPTYFPKTEATQTIGRGSEKEEHEGEPEFDFGWWRINGPSASSESHMSAADELFFKGQILPRWFSISSDNGRSATRSETVSLGSSRRLIGSCRSSSIGSYTSSSSSTNSSSATARASHQKRPLTSHHLIHTRPSPKSPSINALSDYYSKTSKLQIQNNDGFSLWDFFRTGIIRGPSTDIELRDIKFRGQTNNSRNAKRNQKGLLFHKNNMGLLFGGVNCRCSVETVPVGNFVARRGGRDDKVLRKDSTAREKGRPMMTVKENRAAVSRLRTSEWLKELSLSHAR</sequence>
<gene>
    <name evidence="2" type="ORF">SAY86_030815</name>
</gene>
<reference evidence="2 3" key="1">
    <citation type="journal article" date="2023" name="Hortic Res">
        <title>Pangenome of water caltrop reveals structural variations and asymmetric subgenome divergence after allopolyploidization.</title>
        <authorList>
            <person name="Zhang X."/>
            <person name="Chen Y."/>
            <person name="Wang L."/>
            <person name="Yuan Y."/>
            <person name="Fang M."/>
            <person name="Shi L."/>
            <person name="Lu R."/>
            <person name="Comes H.P."/>
            <person name="Ma Y."/>
            <person name="Chen Y."/>
            <person name="Huang G."/>
            <person name="Zhou Y."/>
            <person name="Zheng Z."/>
            <person name="Qiu Y."/>
        </authorList>
    </citation>
    <scope>NUCLEOTIDE SEQUENCE [LARGE SCALE GENOMIC DNA]</scope>
    <source>
        <strain evidence="2">F231</strain>
    </source>
</reference>
<feature type="compositionally biased region" description="Basic and acidic residues" evidence="1">
    <location>
        <begin position="1"/>
        <end position="12"/>
    </location>
</feature>
<feature type="compositionally biased region" description="Basic residues" evidence="1">
    <location>
        <begin position="141"/>
        <end position="154"/>
    </location>
</feature>
<evidence type="ECO:0000313" key="2">
    <source>
        <dbReference type="EMBL" id="KAK4798489.1"/>
    </source>
</evidence>